<protein>
    <submittedName>
        <fullName evidence="4">Uncharacterized protein</fullName>
    </submittedName>
</protein>
<feature type="region of interest" description="Disordered" evidence="1">
    <location>
        <begin position="1"/>
        <end position="22"/>
    </location>
</feature>
<keyword evidence="3" id="KW-1185">Reference proteome</keyword>
<sequence length="76" mass="8440">MTTRSTSSTSAADEPPPYCESMNVNEHYHGTRWAEQQPHKNDLSLACNGTFYFYALLALLLHALHCLGPHGKPPTL</sequence>
<keyword evidence="2" id="KW-0472">Membrane</keyword>
<evidence type="ECO:0000256" key="2">
    <source>
        <dbReference type="SAM" id="Phobius"/>
    </source>
</evidence>
<keyword evidence="2" id="KW-0812">Transmembrane</keyword>
<keyword evidence="2" id="KW-1133">Transmembrane helix</keyword>
<evidence type="ECO:0000313" key="3">
    <source>
        <dbReference type="Proteomes" id="UP000887565"/>
    </source>
</evidence>
<reference evidence="4" key="1">
    <citation type="submission" date="2022-11" db="UniProtKB">
        <authorList>
            <consortium name="WormBaseParasite"/>
        </authorList>
    </citation>
    <scope>IDENTIFICATION</scope>
</reference>
<dbReference type="WBParaSite" id="nRc.2.0.1.t21512-RA">
    <property type="protein sequence ID" value="nRc.2.0.1.t21512-RA"/>
    <property type="gene ID" value="nRc.2.0.1.g21512"/>
</dbReference>
<feature type="transmembrane region" description="Helical" evidence="2">
    <location>
        <begin position="51"/>
        <end position="68"/>
    </location>
</feature>
<organism evidence="3 4">
    <name type="scientific">Romanomermis culicivorax</name>
    <name type="common">Nematode worm</name>
    <dbReference type="NCBI Taxonomy" id="13658"/>
    <lineage>
        <taxon>Eukaryota</taxon>
        <taxon>Metazoa</taxon>
        <taxon>Ecdysozoa</taxon>
        <taxon>Nematoda</taxon>
        <taxon>Enoplea</taxon>
        <taxon>Dorylaimia</taxon>
        <taxon>Mermithida</taxon>
        <taxon>Mermithoidea</taxon>
        <taxon>Mermithidae</taxon>
        <taxon>Romanomermis</taxon>
    </lineage>
</organism>
<name>A0A915J4X3_ROMCU</name>
<evidence type="ECO:0000256" key="1">
    <source>
        <dbReference type="SAM" id="MobiDB-lite"/>
    </source>
</evidence>
<evidence type="ECO:0000313" key="4">
    <source>
        <dbReference type="WBParaSite" id="nRc.2.0.1.t21512-RA"/>
    </source>
</evidence>
<proteinExistence type="predicted"/>
<feature type="compositionally biased region" description="Low complexity" evidence="1">
    <location>
        <begin position="1"/>
        <end position="10"/>
    </location>
</feature>
<accession>A0A915J4X3</accession>
<dbReference type="Proteomes" id="UP000887565">
    <property type="component" value="Unplaced"/>
</dbReference>
<dbReference type="AlphaFoldDB" id="A0A915J4X3"/>